<keyword evidence="1 5" id="KW-1003">Cell membrane</keyword>
<dbReference type="NCBIfam" id="NF002099">
    <property type="entry name" value="PRK00944.1"/>
    <property type="match status" value="1"/>
</dbReference>
<evidence type="ECO:0000256" key="4">
    <source>
        <dbReference type="ARBA" id="ARBA00023136"/>
    </source>
</evidence>
<dbReference type="HAMAP" id="MF_01514">
    <property type="entry name" value="UPF0314"/>
    <property type="match status" value="1"/>
</dbReference>
<evidence type="ECO:0000256" key="1">
    <source>
        <dbReference type="ARBA" id="ARBA00022475"/>
    </source>
</evidence>
<sequence>MTAFSAAERTRHQNFWFAACLAVLIAQMAAEYLTGRTPICTCGYVKLWEGVVNSSGNSQHLSDWYTPSHIIHGFLFYGLAHLVLRGKPIAVRLLLALVIESGWELMENSPIIIDRYRAATISLDYYGDSILNSAMDTVFMVAGFFFAARAPVALTVAIAIFFEIFTGYMIRDNLTLNVLMLVWPVEAVKTWQSAI</sequence>
<dbReference type="Proteomes" id="UP000294576">
    <property type="component" value="Unassembled WGS sequence"/>
</dbReference>
<protein>
    <recommendedName>
        <fullName evidence="5">UPF0314 protein EV132_105272</fullName>
    </recommendedName>
</protein>
<evidence type="ECO:0000256" key="2">
    <source>
        <dbReference type="ARBA" id="ARBA00022692"/>
    </source>
</evidence>
<evidence type="ECO:0000256" key="5">
    <source>
        <dbReference type="HAMAP-Rule" id="MF_01514"/>
    </source>
</evidence>
<dbReference type="RefSeq" id="WP_132562356.1">
    <property type="nucleotide sequence ID" value="NZ_SMBH01000005.1"/>
</dbReference>
<comment type="caution">
    <text evidence="5">Lacks conserved residue(s) required for the propagation of feature annotation.</text>
</comment>
<feature type="transmembrane region" description="Helical" evidence="5">
    <location>
        <begin position="138"/>
        <end position="162"/>
    </location>
</feature>
<comment type="similarity">
    <text evidence="5">Belongs to the UPF0314 family.</text>
</comment>
<name>A0A4R3QEH8_RHISU</name>
<gene>
    <name evidence="6" type="ORF">EV132_105272</name>
</gene>
<comment type="subcellular location">
    <subcellularLocation>
        <location evidence="5">Cell membrane</location>
        <topology evidence="5">Multi-pass membrane protein</topology>
    </subcellularLocation>
</comment>
<dbReference type="AlphaFoldDB" id="A0A4R3QEH8"/>
<dbReference type="EMBL" id="SMBH01000005">
    <property type="protein sequence ID" value="TCU16516.1"/>
    <property type="molecule type" value="Genomic_DNA"/>
</dbReference>
<comment type="caution">
    <text evidence="6">The sequence shown here is derived from an EMBL/GenBank/DDBJ whole genome shotgun (WGS) entry which is preliminary data.</text>
</comment>
<dbReference type="Pfam" id="PF10755">
    <property type="entry name" value="DUF2585"/>
    <property type="match status" value="1"/>
</dbReference>
<proteinExistence type="inferred from homology"/>
<dbReference type="GO" id="GO:0005886">
    <property type="term" value="C:plasma membrane"/>
    <property type="evidence" value="ECO:0007669"/>
    <property type="project" value="UniProtKB-SubCell"/>
</dbReference>
<keyword evidence="4 5" id="KW-0472">Membrane</keyword>
<organism evidence="6 7">
    <name type="scientific">Rhizobium sullae</name>
    <name type="common">Rhizobium hedysari</name>
    <dbReference type="NCBI Taxonomy" id="50338"/>
    <lineage>
        <taxon>Bacteria</taxon>
        <taxon>Pseudomonadati</taxon>
        <taxon>Pseudomonadota</taxon>
        <taxon>Alphaproteobacteria</taxon>
        <taxon>Hyphomicrobiales</taxon>
        <taxon>Rhizobiaceae</taxon>
        <taxon>Rhizobium/Agrobacterium group</taxon>
        <taxon>Rhizobium</taxon>
    </lineage>
</organism>
<evidence type="ECO:0000313" key="7">
    <source>
        <dbReference type="Proteomes" id="UP000294576"/>
    </source>
</evidence>
<keyword evidence="3 5" id="KW-1133">Transmembrane helix</keyword>
<keyword evidence="2 5" id="KW-0812">Transmembrane</keyword>
<evidence type="ECO:0000256" key="3">
    <source>
        <dbReference type="ARBA" id="ARBA00022989"/>
    </source>
</evidence>
<evidence type="ECO:0000313" key="6">
    <source>
        <dbReference type="EMBL" id="TCU16516.1"/>
    </source>
</evidence>
<reference evidence="6 7" key="1">
    <citation type="submission" date="2019-03" db="EMBL/GenBank/DDBJ databases">
        <title>Genomic Encyclopedia of Type Strains, Phase IV (KMG-V): Genome sequencing to study the core and pangenomes of soil and plant-associated prokaryotes.</title>
        <authorList>
            <person name="Whitman W."/>
        </authorList>
    </citation>
    <scope>NUCLEOTIDE SEQUENCE [LARGE SCALE GENOMIC DNA]</scope>
    <source>
        <strain evidence="6 7">Hc14</strain>
    </source>
</reference>
<accession>A0A4R3QEH8</accession>
<dbReference type="InterPro" id="IPR019691">
    <property type="entry name" value="DUF2585"/>
</dbReference>